<evidence type="ECO:0000313" key="3">
    <source>
        <dbReference type="Proteomes" id="UP000681425"/>
    </source>
</evidence>
<reference evidence="2" key="1">
    <citation type="submission" date="2021-04" db="EMBL/GenBank/DDBJ databases">
        <title>Isolation of p-tert-butylphenol degrading bacteria Sphingobium phenoxybenzoativorans Tas13 from active sludge.</title>
        <authorList>
            <person name="Li Y."/>
        </authorList>
    </citation>
    <scope>NUCLEOTIDE SEQUENCE</scope>
    <source>
        <strain evidence="2">Tas13</strain>
    </source>
</reference>
<dbReference type="InterPro" id="IPR041238">
    <property type="entry name" value="Rap1a"/>
</dbReference>
<dbReference type="Pfam" id="PF18602">
    <property type="entry name" value="Rap1a"/>
    <property type="match status" value="1"/>
</dbReference>
<proteinExistence type="predicted"/>
<protein>
    <recommendedName>
        <fullName evidence="1">Rap1a immunity protein domain-containing protein</fullName>
    </recommendedName>
</protein>
<keyword evidence="3" id="KW-1185">Reference proteome</keyword>
<dbReference type="OrthoDB" id="7473402at2"/>
<sequence length="92" mass="10066">MFETGASLLEKCQNKAPEYALACTAYVVGVVDGIKKDIYLGRAPTTCWPDRLGATQVRDIVVKYLKTYADQRNFPASLIVSVALADAFPCHP</sequence>
<evidence type="ECO:0000313" key="2">
    <source>
        <dbReference type="EMBL" id="QUT03914.1"/>
    </source>
</evidence>
<dbReference type="EMBL" id="CP073910">
    <property type="protein sequence ID" value="QUT03914.1"/>
    <property type="molecule type" value="Genomic_DNA"/>
</dbReference>
<feature type="domain" description="Rap1a immunity protein" evidence="1">
    <location>
        <begin position="4"/>
        <end position="90"/>
    </location>
</feature>
<dbReference type="KEGG" id="spph:KFK14_12215"/>
<accession>A0A975K2W4</accession>
<dbReference type="Proteomes" id="UP000681425">
    <property type="component" value="Chromosome"/>
</dbReference>
<dbReference type="AlphaFoldDB" id="A0A975K2W4"/>
<dbReference type="Gene3D" id="1.10.890.40">
    <property type="match status" value="1"/>
</dbReference>
<organism evidence="2 3">
    <name type="scientific">Sphingobium phenoxybenzoativorans</name>
    <dbReference type="NCBI Taxonomy" id="1592790"/>
    <lineage>
        <taxon>Bacteria</taxon>
        <taxon>Pseudomonadati</taxon>
        <taxon>Pseudomonadota</taxon>
        <taxon>Alphaproteobacteria</taxon>
        <taxon>Sphingomonadales</taxon>
        <taxon>Sphingomonadaceae</taxon>
        <taxon>Sphingobium</taxon>
    </lineage>
</organism>
<name>A0A975K2W4_9SPHN</name>
<dbReference type="RefSeq" id="WP_139139189.1">
    <property type="nucleotide sequence ID" value="NZ_CP073910.1"/>
</dbReference>
<evidence type="ECO:0000259" key="1">
    <source>
        <dbReference type="Pfam" id="PF18602"/>
    </source>
</evidence>
<gene>
    <name evidence="2" type="ORF">KFK14_12215</name>
</gene>